<keyword evidence="3" id="KW-1185">Reference proteome</keyword>
<feature type="chain" id="PRO_5008268355" description="Secreted protein" evidence="1">
    <location>
        <begin position="17"/>
        <end position="77"/>
    </location>
</feature>
<dbReference type="Proteomes" id="UP000070700">
    <property type="component" value="Unassembled WGS sequence"/>
</dbReference>
<dbReference type="GeneID" id="28817271"/>
<protein>
    <recommendedName>
        <fullName evidence="4">Secreted protein</fullName>
    </recommendedName>
</protein>
<dbReference type="RefSeq" id="XP_018074738.1">
    <property type="nucleotide sequence ID" value="XM_018207545.1"/>
</dbReference>
<sequence length="77" mass="8375">MSLLSAMMMKMVMIWCVGLGGDRVALFHAPARHFSCETSHSAPSFPDNFASQSARDSRKCIIHPSSGLIMSCLSIKS</sequence>
<proteinExistence type="predicted"/>
<dbReference type="AlphaFoldDB" id="A0A194XJP9"/>
<gene>
    <name evidence="2" type="ORF">LY89DRAFT_442097</name>
</gene>
<feature type="signal peptide" evidence="1">
    <location>
        <begin position="1"/>
        <end position="16"/>
    </location>
</feature>
<evidence type="ECO:0000313" key="2">
    <source>
        <dbReference type="EMBL" id="KUJ20383.1"/>
    </source>
</evidence>
<evidence type="ECO:0008006" key="4">
    <source>
        <dbReference type="Google" id="ProtNLM"/>
    </source>
</evidence>
<organism evidence="2 3">
    <name type="scientific">Mollisia scopiformis</name>
    <name type="common">Conifer needle endophyte fungus</name>
    <name type="synonym">Phialocephala scopiformis</name>
    <dbReference type="NCBI Taxonomy" id="149040"/>
    <lineage>
        <taxon>Eukaryota</taxon>
        <taxon>Fungi</taxon>
        <taxon>Dikarya</taxon>
        <taxon>Ascomycota</taxon>
        <taxon>Pezizomycotina</taxon>
        <taxon>Leotiomycetes</taxon>
        <taxon>Helotiales</taxon>
        <taxon>Mollisiaceae</taxon>
        <taxon>Mollisia</taxon>
    </lineage>
</organism>
<name>A0A194XJP9_MOLSC</name>
<accession>A0A194XJP9</accession>
<evidence type="ECO:0000256" key="1">
    <source>
        <dbReference type="SAM" id="SignalP"/>
    </source>
</evidence>
<reference evidence="2 3" key="1">
    <citation type="submission" date="2015-10" db="EMBL/GenBank/DDBJ databases">
        <title>Full genome of DAOMC 229536 Phialocephala scopiformis, a fungal endophyte of spruce producing the potent anti-insectan compound rugulosin.</title>
        <authorList>
            <consortium name="DOE Joint Genome Institute"/>
            <person name="Walker A.K."/>
            <person name="Frasz S.L."/>
            <person name="Seifert K.A."/>
            <person name="Miller J.D."/>
            <person name="Mondo S.J."/>
            <person name="Labutti K."/>
            <person name="Lipzen A."/>
            <person name="Dockter R."/>
            <person name="Kennedy M."/>
            <person name="Grigoriev I.V."/>
            <person name="Spatafora J.W."/>
        </authorList>
    </citation>
    <scope>NUCLEOTIDE SEQUENCE [LARGE SCALE GENOMIC DNA]</scope>
    <source>
        <strain evidence="2 3">CBS 120377</strain>
    </source>
</reference>
<keyword evidence="1" id="KW-0732">Signal</keyword>
<dbReference type="KEGG" id="psco:LY89DRAFT_442097"/>
<dbReference type="InParanoid" id="A0A194XJP9"/>
<dbReference type="EMBL" id="KQ947409">
    <property type="protein sequence ID" value="KUJ20383.1"/>
    <property type="molecule type" value="Genomic_DNA"/>
</dbReference>
<evidence type="ECO:0000313" key="3">
    <source>
        <dbReference type="Proteomes" id="UP000070700"/>
    </source>
</evidence>